<dbReference type="Proteomes" id="UP001390339">
    <property type="component" value="Unassembled WGS sequence"/>
</dbReference>
<evidence type="ECO:0000256" key="1">
    <source>
        <dbReference type="SAM" id="MobiDB-lite"/>
    </source>
</evidence>
<gene>
    <name evidence="2" type="ORF">PGQ11_008456</name>
</gene>
<dbReference type="EMBL" id="JAPCWZ010000005">
    <property type="protein sequence ID" value="KAK8862221.1"/>
    <property type="molecule type" value="Genomic_DNA"/>
</dbReference>
<sequence length="139" mass="16065">MSSHTEPASQTPPPSRQSNGRNNSFRSQFKRPTWKDSFKVIGRGSRTPSFQAQAAQAAREAQKPKKYPQIVSVYGGLTWQKLRDDFLVKRWPEEDFSQEPSRKKDHWQFETPEDFTAADWQAIKDLTKTKNIQRSPSPV</sequence>
<keyword evidence="3" id="KW-1185">Reference proteome</keyword>
<proteinExistence type="predicted"/>
<protein>
    <submittedName>
        <fullName evidence="2">Uncharacterized protein</fullName>
    </submittedName>
</protein>
<evidence type="ECO:0000313" key="2">
    <source>
        <dbReference type="EMBL" id="KAK8862221.1"/>
    </source>
</evidence>
<reference evidence="2 3" key="1">
    <citation type="journal article" date="2024" name="IMA Fungus">
        <title>Apiospora arundinis, a panoply of carbohydrate-active enzymes and secondary metabolites.</title>
        <authorList>
            <person name="Sorensen T."/>
            <person name="Petersen C."/>
            <person name="Muurmann A.T."/>
            <person name="Christiansen J.V."/>
            <person name="Brundto M.L."/>
            <person name="Overgaard C.K."/>
            <person name="Boysen A.T."/>
            <person name="Wollenberg R.D."/>
            <person name="Larsen T.O."/>
            <person name="Sorensen J.L."/>
            <person name="Nielsen K.L."/>
            <person name="Sondergaard T.E."/>
        </authorList>
    </citation>
    <scope>NUCLEOTIDE SEQUENCE [LARGE SCALE GENOMIC DNA]</scope>
    <source>
        <strain evidence="2 3">AAU 773</strain>
    </source>
</reference>
<evidence type="ECO:0000313" key="3">
    <source>
        <dbReference type="Proteomes" id="UP001390339"/>
    </source>
</evidence>
<organism evidence="2 3">
    <name type="scientific">Apiospora arundinis</name>
    <dbReference type="NCBI Taxonomy" id="335852"/>
    <lineage>
        <taxon>Eukaryota</taxon>
        <taxon>Fungi</taxon>
        <taxon>Dikarya</taxon>
        <taxon>Ascomycota</taxon>
        <taxon>Pezizomycotina</taxon>
        <taxon>Sordariomycetes</taxon>
        <taxon>Xylariomycetidae</taxon>
        <taxon>Amphisphaeriales</taxon>
        <taxon>Apiosporaceae</taxon>
        <taxon>Apiospora</taxon>
    </lineage>
</organism>
<comment type="caution">
    <text evidence="2">The sequence shown here is derived from an EMBL/GenBank/DDBJ whole genome shotgun (WGS) entry which is preliminary data.</text>
</comment>
<feature type="region of interest" description="Disordered" evidence="1">
    <location>
        <begin position="1"/>
        <end position="66"/>
    </location>
</feature>
<accession>A0ABR2IFW1</accession>
<name>A0ABR2IFW1_9PEZI</name>
<feature type="compositionally biased region" description="Polar residues" evidence="1">
    <location>
        <begin position="16"/>
        <end position="27"/>
    </location>
</feature>